<keyword evidence="3" id="KW-0862">Zinc</keyword>
<dbReference type="Proteomes" id="UP000478052">
    <property type="component" value="Unassembled WGS sequence"/>
</dbReference>
<evidence type="ECO:0000256" key="3">
    <source>
        <dbReference type="ARBA" id="ARBA00022833"/>
    </source>
</evidence>
<sequence length="151" mass="17912">MEIIKLNKGADKISYKGYMYTLKYAESWRCTNKSSLNCPAILKTSVLKTEPLVTTPHDHISEPTQKWLKLWLKLKLKLLSQVQIYLRFMLKKSLSTLFDNKDKLIFIIKLQRGHQIFPRHNIFSFIKQIHLYAFHDIYYIPIPITVDTVDR</sequence>
<evidence type="ECO:0000259" key="4">
    <source>
        <dbReference type="Pfam" id="PF04500"/>
    </source>
</evidence>
<protein>
    <recommendedName>
        <fullName evidence="4">FLYWCH-type domain-containing protein</fullName>
    </recommendedName>
</protein>
<dbReference type="InterPro" id="IPR007588">
    <property type="entry name" value="Znf_FLYWCH"/>
</dbReference>
<dbReference type="EMBL" id="VUJU01000922">
    <property type="protein sequence ID" value="KAF0767667.1"/>
    <property type="molecule type" value="Genomic_DNA"/>
</dbReference>
<dbReference type="GO" id="GO:0008270">
    <property type="term" value="F:zinc ion binding"/>
    <property type="evidence" value="ECO:0007669"/>
    <property type="project" value="UniProtKB-KW"/>
</dbReference>
<proteinExistence type="predicted"/>
<gene>
    <name evidence="5" type="ORF">FWK35_00002508</name>
</gene>
<feature type="domain" description="FLYWCH-type" evidence="4">
    <location>
        <begin position="6"/>
        <end position="59"/>
    </location>
</feature>
<evidence type="ECO:0000256" key="1">
    <source>
        <dbReference type="ARBA" id="ARBA00022723"/>
    </source>
</evidence>
<comment type="caution">
    <text evidence="5">The sequence shown here is derived from an EMBL/GenBank/DDBJ whole genome shotgun (WGS) entry which is preliminary data.</text>
</comment>
<dbReference type="Pfam" id="PF04500">
    <property type="entry name" value="FLYWCH"/>
    <property type="match status" value="1"/>
</dbReference>
<dbReference type="AlphaFoldDB" id="A0A6G0ZA64"/>
<keyword evidence="2" id="KW-0863">Zinc-finger</keyword>
<name>A0A6G0ZA64_APHCR</name>
<evidence type="ECO:0000313" key="6">
    <source>
        <dbReference type="Proteomes" id="UP000478052"/>
    </source>
</evidence>
<accession>A0A6G0ZA64</accession>
<evidence type="ECO:0000313" key="5">
    <source>
        <dbReference type="EMBL" id="KAF0767667.1"/>
    </source>
</evidence>
<evidence type="ECO:0000256" key="2">
    <source>
        <dbReference type="ARBA" id="ARBA00022771"/>
    </source>
</evidence>
<reference evidence="5 6" key="1">
    <citation type="submission" date="2019-08" db="EMBL/GenBank/DDBJ databases">
        <title>Whole genome of Aphis craccivora.</title>
        <authorList>
            <person name="Voronova N.V."/>
            <person name="Shulinski R.S."/>
            <person name="Bandarenka Y.V."/>
            <person name="Zhorov D.G."/>
            <person name="Warner D."/>
        </authorList>
    </citation>
    <scope>NUCLEOTIDE SEQUENCE [LARGE SCALE GENOMIC DNA]</scope>
    <source>
        <strain evidence="5">180601</strain>
        <tissue evidence="5">Whole Body</tissue>
    </source>
</reference>
<keyword evidence="1" id="KW-0479">Metal-binding</keyword>
<keyword evidence="6" id="KW-1185">Reference proteome</keyword>
<dbReference type="Gene3D" id="2.20.25.240">
    <property type="match status" value="1"/>
</dbReference>
<organism evidence="5 6">
    <name type="scientific">Aphis craccivora</name>
    <name type="common">Cowpea aphid</name>
    <dbReference type="NCBI Taxonomy" id="307492"/>
    <lineage>
        <taxon>Eukaryota</taxon>
        <taxon>Metazoa</taxon>
        <taxon>Ecdysozoa</taxon>
        <taxon>Arthropoda</taxon>
        <taxon>Hexapoda</taxon>
        <taxon>Insecta</taxon>
        <taxon>Pterygota</taxon>
        <taxon>Neoptera</taxon>
        <taxon>Paraneoptera</taxon>
        <taxon>Hemiptera</taxon>
        <taxon>Sternorrhyncha</taxon>
        <taxon>Aphidomorpha</taxon>
        <taxon>Aphidoidea</taxon>
        <taxon>Aphididae</taxon>
        <taxon>Aphidini</taxon>
        <taxon>Aphis</taxon>
        <taxon>Aphis</taxon>
    </lineage>
</organism>